<dbReference type="SUPFAM" id="SSF55729">
    <property type="entry name" value="Acyl-CoA N-acyltransferases (Nat)"/>
    <property type="match status" value="1"/>
</dbReference>
<comment type="caution">
    <text evidence="4">The sequence shown here is derived from an EMBL/GenBank/DDBJ whole genome shotgun (WGS) entry which is preliminary data.</text>
</comment>
<evidence type="ECO:0000259" key="3">
    <source>
        <dbReference type="PROSITE" id="PS51186"/>
    </source>
</evidence>
<dbReference type="Proteomes" id="UP000318186">
    <property type="component" value="Unassembled WGS sequence"/>
</dbReference>
<dbReference type="Pfam" id="PF00583">
    <property type="entry name" value="Acetyltransf_1"/>
    <property type="match status" value="1"/>
</dbReference>
<accession>A0A561V6Z7</accession>
<proteinExistence type="predicted"/>
<dbReference type="PROSITE" id="PS51186">
    <property type="entry name" value="GNAT"/>
    <property type="match status" value="1"/>
</dbReference>
<evidence type="ECO:0000313" key="5">
    <source>
        <dbReference type="Proteomes" id="UP000318186"/>
    </source>
</evidence>
<dbReference type="EMBL" id="VIWW01000001">
    <property type="protein sequence ID" value="TWG07378.1"/>
    <property type="molecule type" value="Genomic_DNA"/>
</dbReference>
<dbReference type="AlphaFoldDB" id="A0A561V6Z7"/>
<keyword evidence="2" id="KW-0012">Acyltransferase</keyword>
<feature type="domain" description="N-acetyltransferase" evidence="3">
    <location>
        <begin position="90"/>
        <end position="264"/>
    </location>
</feature>
<evidence type="ECO:0000256" key="1">
    <source>
        <dbReference type="ARBA" id="ARBA00022679"/>
    </source>
</evidence>
<keyword evidence="1 4" id="KW-0808">Transferase</keyword>
<gene>
    <name evidence="4" type="ORF">FHX80_115883</name>
</gene>
<dbReference type="PANTHER" id="PTHR43420">
    <property type="entry name" value="ACETYLTRANSFERASE"/>
    <property type="match status" value="1"/>
</dbReference>
<dbReference type="CDD" id="cd04301">
    <property type="entry name" value="NAT_SF"/>
    <property type="match status" value="1"/>
</dbReference>
<dbReference type="InterPro" id="IPR016181">
    <property type="entry name" value="Acyl_CoA_acyltransferase"/>
</dbReference>
<dbReference type="Gene3D" id="3.40.630.30">
    <property type="match status" value="1"/>
</dbReference>
<dbReference type="RefSeq" id="WP_341874037.1">
    <property type="nucleotide sequence ID" value="NZ_VIWW01000001.1"/>
</dbReference>
<dbReference type="GO" id="GO:0016747">
    <property type="term" value="F:acyltransferase activity, transferring groups other than amino-acyl groups"/>
    <property type="evidence" value="ECO:0007669"/>
    <property type="project" value="InterPro"/>
</dbReference>
<evidence type="ECO:0000256" key="2">
    <source>
        <dbReference type="ARBA" id="ARBA00023315"/>
    </source>
</evidence>
<protein>
    <submittedName>
        <fullName evidence="4">Acetyltransferase (GNAT) family protein</fullName>
    </submittedName>
</protein>
<dbReference type="InterPro" id="IPR000182">
    <property type="entry name" value="GNAT_dom"/>
</dbReference>
<dbReference type="InterPro" id="IPR050680">
    <property type="entry name" value="YpeA/RimI_acetyltransf"/>
</dbReference>
<sequence length="264" mass="29349">MGERLRKLGIRLAQTRSTALFQLATELPAAVLARTPGIDITVAVKWQRAAAGDWAAYAAEVSRRNAKARLIPMSDPADMLLLMTTHESMPDLAQVTDAHEVTPELRRQLIDCWIAVSNSGGAAGFPFPPVQDNDVAPVTDKLLGRLDPQHSRLVTARLDDVLAGWVVLNRDPYRLIGHWGTVNHLQTHPEYRGRGVGSALMRELRKIARGELGLEQLHLAARGKEGLEDFYRRLGWREVGRWPGALRLAPDDTRDEVLMLLDPL</sequence>
<evidence type="ECO:0000313" key="4">
    <source>
        <dbReference type="EMBL" id="TWG07378.1"/>
    </source>
</evidence>
<name>A0A561V6Z7_9ACTN</name>
<reference evidence="4 5" key="1">
    <citation type="submission" date="2019-06" db="EMBL/GenBank/DDBJ databases">
        <title>Sequencing the genomes of 1000 actinobacteria strains.</title>
        <authorList>
            <person name="Klenk H.-P."/>
        </authorList>
    </citation>
    <scope>NUCLEOTIDE SEQUENCE [LARGE SCALE GENOMIC DNA]</scope>
    <source>
        <strain evidence="4 5">DSM 42059</strain>
    </source>
</reference>
<organism evidence="4 5">
    <name type="scientific">Streptomyces brevispora</name>
    <dbReference type="NCBI Taxonomy" id="887462"/>
    <lineage>
        <taxon>Bacteria</taxon>
        <taxon>Bacillati</taxon>
        <taxon>Actinomycetota</taxon>
        <taxon>Actinomycetes</taxon>
        <taxon>Kitasatosporales</taxon>
        <taxon>Streptomycetaceae</taxon>
        <taxon>Streptomyces</taxon>
    </lineage>
</organism>